<comment type="caution">
    <text evidence="2">The sequence shown here is derived from an EMBL/GenBank/DDBJ whole genome shotgun (WGS) entry which is preliminary data.</text>
</comment>
<feature type="non-terminal residue" evidence="2">
    <location>
        <position position="1"/>
    </location>
</feature>
<dbReference type="EMBL" id="CAXAMM010022814">
    <property type="protein sequence ID" value="CAK9052594.1"/>
    <property type="molecule type" value="Genomic_DNA"/>
</dbReference>
<keyword evidence="4" id="KW-1185">Reference proteome</keyword>
<sequence length="133" mass="15070">QVAKVDASSWGIQEHFQLTMSLRQALLVDQLDAFNLLSVEIQFRRLQTIEYSYSEKARDMESKAVGGRLSLEEQTTFGGITRQFATLMICPDLLDHVKSEVEKEASLAKNIRKAREEREAARKGGKKGEKENP</sequence>
<dbReference type="Proteomes" id="UP001642464">
    <property type="component" value="Unassembled WGS sequence"/>
</dbReference>
<gene>
    <name evidence="2" type="ORF">SCF082_LOCUS28754</name>
    <name evidence="3" type="ORF">SCF082_LOCUS28760</name>
</gene>
<evidence type="ECO:0000256" key="1">
    <source>
        <dbReference type="SAM" id="MobiDB-lite"/>
    </source>
</evidence>
<name>A0ABP0MP26_9DINO</name>
<reference evidence="2 4" key="1">
    <citation type="submission" date="2024-02" db="EMBL/GenBank/DDBJ databases">
        <authorList>
            <person name="Chen Y."/>
            <person name="Shah S."/>
            <person name="Dougan E. K."/>
            <person name="Thang M."/>
            <person name="Chan C."/>
        </authorList>
    </citation>
    <scope>NUCLEOTIDE SEQUENCE [LARGE SCALE GENOMIC DNA]</scope>
</reference>
<evidence type="ECO:0000313" key="2">
    <source>
        <dbReference type="EMBL" id="CAK9052582.1"/>
    </source>
</evidence>
<protein>
    <submittedName>
        <fullName evidence="2">Uncharacterized protein</fullName>
    </submittedName>
</protein>
<evidence type="ECO:0000313" key="4">
    <source>
        <dbReference type="Proteomes" id="UP001642464"/>
    </source>
</evidence>
<evidence type="ECO:0000313" key="3">
    <source>
        <dbReference type="EMBL" id="CAK9052594.1"/>
    </source>
</evidence>
<accession>A0ABP0MP26</accession>
<proteinExistence type="predicted"/>
<feature type="region of interest" description="Disordered" evidence="1">
    <location>
        <begin position="108"/>
        <end position="133"/>
    </location>
</feature>
<organism evidence="2 4">
    <name type="scientific">Durusdinium trenchii</name>
    <dbReference type="NCBI Taxonomy" id="1381693"/>
    <lineage>
        <taxon>Eukaryota</taxon>
        <taxon>Sar</taxon>
        <taxon>Alveolata</taxon>
        <taxon>Dinophyceae</taxon>
        <taxon>Suessiales</taxon>
        <taxon>Symbiodiniaceae</taxon>
        <taxon>Durusdinium</taxon>
    </lineage>
</organism>
<feature type="compositionally biased region" description="Basic and acidic residues" evidence="1">
    <location>
        <begin position="113"/>
        <end position="133"/>
    </location>
</feature>
<dbReference type="EMBL" id="CAXAMM010022803">
    <property type="protein sequence ID" value="CAK9052582.1"/>
    <property type="molecule type" value="Genomic_DNA"/>
</dbReference>